<dbReference type="RefSeq" id="WP_022744998.1">
    <property type="nucleotide sequence ID" value="NC_022571.1"/>
</dbReference>
<organism evidence="3 4">
    <name type="scientific">Clostridium saccharobutylicum DSM 13864</name>
    <dbReference type="NCBI Taxonomy" id="1345695"/>
    <lineage>
        <taxon>Bacteria</taxon>
        <taxon>Bacillati</taxon>
        <taxon>Bacillota</taxon>
        <taxon>Clostridia</taxon>
        <taxon>Eubacteriales</taxon>
        <taxon>Clostridiaceae</taxon>
        <taxon>Clostridium</taxon>
    </lineage>
</organism>
<evidence type="ECO:0000313" key="3">
    <source>
        <dbReference type="EMBL" id="AGX42599.1"/>
    </source>
</evidence>
<dbReference type="GO" id="GO:0043565">
    <property type="term" value="F:sequence-specific DNA binding"/>
    <property type="evidence" value="ECO:0007669"/>
    <property type="project" value="InterPro"/>
</dbReference>
<dbReference type="InterPro" id="IPR018060">
    <property type="entry name" value="HTH_AraC"/>
</dbReference>
<reference evidence="3 4" key="1">
    <citation type="journal article" date="2013" name="Genome Announc.">
        <title>Complete Genome Sequence of the Solvent Producer Clostridium saccharobutylicum NCP262 (DSM 13864).</title>
        <authorList>
            <person name="Poehlein A."/>
            <person name="Hartwich K."/>
            <person name="Krabben P."/>
            <person name="Ehrenreich A."/>
            <person name="Liebl W."/>
            <person name="Durre P."/>
            <person name="Gottschalk G."/>
            <person name="Daniel R."/>
        </authorList>
    </citation>
    <scope>NUCLEOTIDE SEQUENCE [LARGE SCALE GENOMIC DNA]</scope>
    <source>
        <strain evidence="3">DSM 13864</strain>
    </source>
</reference>
<accession>U5MP77</accession>
<dbReference type="PATRIC" id="fig|1345695.10.peg.3712"/>
<keyword evidence="4" id="KW-1185">Reference proteome</keyword>
<dbReference type="AlphaFoldDB" id="U5MP77"/>
<dbReference type="Gene3D" id="1.10.10.60">
    <property type="entry name" value="Homeodomain-like"/>
    <property type="match status" value="1"/>
</dbReference>
<dbReference type="KEGG" id="csb:CLSA_c16000"/>
<dbReference type="PANTHER" id="PTHR43280:SF28">
    <property type="entry name" value="HTH-TYPE TRANSCRIPTIONAL ACTIVATOR RHAS"/>
    <property type="match status" value="1"/>
</dbReference>
<evidence type="ECO:0000256" key="1">
    <source>
        <dbReference type="ARBA" id="ARBA00023125"/>
    </source>
</evidence>
<dbReference type="OrthoDB" id="9803764at2"/>
<dbReference type="SMART" id="SM00342">
    <property type="entry name" value="HTH_ARAC"/>
    <property type="match status" value="1"/>
</dbReference>
<dbReference type="HOGENOM" id="CLU_073078_2_0_9"/>
<dbReference type="PANTHER" id="PTHR43280">
    <property type="entry name" value="ARAC-FAMILY TRANSCRIPTIONAL REGULATOR"/>
    <property type="match status" value="1"/>
</dbReference>
<name>U5MP77_CLOSA</name>
<dbReference type="PROSITE" id="PS01124">
    <property type="entry name" value="HTH_ARAC_FAMILY_2"/>
    <property type="match status" value="1"/>
</dbReference>
<dbReference type="GeneID" id="55474097"/>
<dbReference type="EMBL" id="CP006721">
    <property type="protein sequence ID" value="AGX42599.1"/>
    <property type="molecule type" value="Genomic_DNA"/>
</dbReference>
<dbReference type="Proteomes" id="UP000017118">
    <property type="component" value="Chromosome"/>
</dbReference>
<evidence type="ECO:0000313" key="4">
    <source>
        <dbReference type="Proteomes" id="UP000017118"/>
    </source>
</evidence>
<sequence>MTDIFCAIDHILLYADYSDPQVHKHWAKHIFISLNGKMNCIIEGQKVECEGIMLSSNVFHTIESKGTVLVYLFDETTDVAKKIEETYLKKSKYKVINLSKVQKIKKIWNESMLNLNELKNIKDIYLKTHKKILEIIKLDVTRLYIDDDRIKEALLSLWNRKEINEGVIEELAEMVFLSQSRFSHLFKEQTSIPLNSFLVMMKIVKAYQYILEGKSITEASIQAGFNSSSHFATTNKRLLGISANEIKKCARIMQI</sequence>
<dbReference type="GO" id="GO:0003700">
    <property type="term" value="F:DNA-binding transcription factor activity"/>
    <property type="evidence" value="ECO:0007669"/>
    <property type="project" value="InterPro"/>
</dbReference>
<dbReference type="Pfam" id="PF12833">
    <property type="entry name" value="HTH_18"/>
    <property type="match status" value="1"/>
</dbReference>
<protein>
    <recommendedName>
        <fullName evidence="2">HTH araC/xylS-type domain-containing protein</fullName>
    </recommendedName>
</protein>
<feature type="domain" description="HTH araC/xylS-type" evidence="2">
    <location>
        <begin position="148"/>
        <end position="249"/>
    </location>
</feature>
<gene>
    <name evidence="3" type="ORF">CLSA_c16000</name>
</gene>
<dbReference type="eggNOG" id="COG2207">
    <property type="taxonomic scope" value="Bacteria"/>
</dbReference>
<evidence type="ECO:0000259" key="2">
    <source>
        <dbReference type="PROSITE" id="PS01124"/>
    </source>
</evidence>
<keyword evidence="1" id="KW-0238">DNA-binding</keyword>
<proteinExistence type="predicted"/>